<dbReference type="InterPro" id="IPR013094">
    <property type="entry name" value="AB_hydrolase_3"/>
</dbReference>
<keyword evidence="1" id="KW-0378">Hydrolase</keyword>
<dbReference type="SUPFAM" id="SSF53474">
    <property type="entry name" value="alpha/beta-Hydrolases"/>
    <property type="match status" value="1"/>
</dbReference>
<gene>
    <name evidence="3" type="ORF">PSU4_16580</name>
</gene>
<comment type="caution">
    <text evidence="3">The sequence shown here is derived from an EMBL/GenBank/DDBJ whole genome shotgun (WGS) entry which is preliminary data.</text>
</comment>
<dbReference type="Pfam" id="PF07859">
    <property type="entry name" value="Abhydrolase_3"/>
    <property type="match status" value="1"/>
</dbReference>
<organism evidence="3 4">
    <name type="scientific">Pseudonocardia sulfidoxydans NBRC 16205</name>
    <dbReference type="NCBI Taxonomy" id="1223511"/>
    <lineage>
        <taxon>Bacteria</taxon>
        <taxon>Bacillati</taxon>
        <taxon>Actinomycetota</taxon>
        <taxon>Actinomycetes</taxon>
        <taxon>Pseudonocardiales</taxon>
        <taxon>Pseudonocardiaceae</taxon>
        <taxon>Pseudonocardia</taxon>
    </lineage>
</organism>
<sequence>MTVVDGYGLAHVLALWADRTLPPDPVIGDKRAAYDRLLDRLPVPADATYDSTEVAGVPVIRVTAGPIARTVVHLHGGGFVMGRPQGYRGFAAALAAAARAEVLLVDYGLAPERPFPAGLHDAAAVVRESGADVVSGDSAGGGLALATLQYLRDAGEPLPAAIVAISPWVDLTLTAASLDEFTDDPVVTKDSLRNNVSHYLGDTDPLATPHASPLQGDLAGLPPAIVLAGARERLRDDAVALAARLTGAGVAADLHVVAHVPHVWPVFCQVHDEGRDAVASIAAFLDRVAPT</sequence>
<reference evidence="3 4" key="1">
    <citation type="submission" date="2019-07" db="EMBL/GenBank/DDBJ databases">
        <title>Whole genome shotgun sequence of Pseudonocardia sulfidoxydans NBRC 16205.</title>
        <authorList>
            <person name="Hosoyama A."/>
            <person name="Uohara A."/>
            <person name="Ohji S."/>
            <person name="Ichikawa N."/>
        </authorList>
    </citation>
    <scope>NUCLEOTIDE SEQUENCE [LARGE SCALE GENOMIC DNA]</scope>
    <source>
        <strain evidence="3 4">NBRC 16205</strain>
    </source>
</reference>
<dbReference type="PANTHER" id="PTHR48081:SF8">
    <property type="entry name" value="ALPHA_BETA HYDROLASE FOLD-3 DOMAIN-CONTAINING PROTEIN-RELATED"/>
    <property type="match status" value="1"/>
</dbReference>
<protein>
    <recommendedName>
        <fullName evidence="2">Alpha/beta hydrolase fold-3 domain-containing protein</fullName>
    </recommendedName>
</protein>
<dbReference type="RefSeq" id="WP_147104443.1">
    <property type="nucleotide sequence ID" value="NZ_BJVJ01000011.1"/>
</dbReference>
<dbReference type="Gene3D" id="3.40.50.1820">
    <property type="entry name" value="alpha/beta hydrolase"/>
    <property type="match status" value="1"/>
</dbReference>
<evidence type="ECO:0000256" key="1">
    <source>
        <dbReference type="ARBA" id="ARBA00022801"/>
    </source>
</evidence>
<dbReference type="GO" id="GO:0016787">
    <property type="term" value="F:hydrolase activity"/>
    <property type="evidence" value="ECO:0007669"/>
    <property type="project" value="UniProtKB-KW"/>
</dbReference>
<proteinExistence type="predicted"/>
<dbReference type="InterPro" id="IPR029058">
    <property type="entry name" value="AB_hydrolase_fold"/>
</dbReference>
<dbReference type="EMBL" id="BJVJ01000011">
    <property type="protein sequence ID" value="GEL22704.1"/>
    <property type="molecule type" value="Genomic_DNA"/>
</dbReference>
<dbReference type="AlphaFoldDB" id="A0A511DG38"/>
<accession>A0A511DG38</accession>
<evidence type="ECO:0000259" key="2">
    <source>
        <dbReference type="Pfam" id="PF07859"/>
    </source>
</evidence>
<feature type="domain" description="Alpha/beta hydrolase fold-3" evidence="2">
    <location>
        <begin position="71"/>
        <end position="264"/>
    </location>
</feature>
<evidence type="ECO:0000313" key="3">
    <source>
        <dbReference type="EMBL" id="GEL22704.1"/>
    </source>
</evidence>
<dbReference type="OrthoDB" id="128186at2"/>
<name>A0A511DG38_9PSEU</name>
<dbReference type="Proteomes" id="UP000321685">
    <property type="component" value="Unassembled WGS sequence"/>
</dbReference>
<dbReference type="InterPro" id="IPR050300">
    <property type="entry name" value="GDXG_lipolytic_enzyme"/>
</dbReference>
<evidence type="ECO:0000313" key="4">
    <source>
        <dbReference type="Proteomes" id="UP000321685"/>
    </source>
</evidence>
<dbReference type="PANTHER" id="PTHR48081">
    <property type="entry name" value="AB HYDROLASE SUPERFAMILY PROTEIN C4A8.06C"/>
    <property type="match status" value="1"/>
</dbReference>
<keyword evidence="4" id="KW-1185">Reference proteome</keyword>